<dbReference type="InterPro" id="IPR016768">
    <property type="entry name" value="UCP019883"/>
</dbReference>
<feature type="transmembrane region" description="Helical" evidence="1">
    <location>
        <begin position="6"/>
        <end position="23"/>
    </location>
</feature>
<keyword evidence="1" id="KW-1133">Transmembrane helix</keyword>
<dbReference type="Pfam" id="PF10993">
    <property type="entry name" value="DUF2818"/>
    <property type="match status" value="1"/>
</dbReference>
<sequence length="125" mass="13332">MDVSLAGWLVLAVAVAAANLPFANERLFGFLPLPQGRGGMASPPGAPSASSSSASPAAPARTKSFFARLLELLVLYFIVGALAWLLESSIGNVFAQGWEFYAITGCLFVVLAFPGFVLRYLRKRH</sequence>
<reference evidence="3" key="1">
    <citation type="journal article" date="2019" name="Int. J. Syst. Evol. Microbiol.">
        <title>The Global Catalogue of Microorganisms (GCM) 10K type strain sequencing project: providing services to taxonomists for standard genome sequencing and annotation.</title>
        <authorList>
            <consortium name="The Broad Institute Genomics Platform"/>
            <consortium name="The Broad Institute Genome Sequencing Center for Infectious Disease"/>
            <person name="Wu L."/>
            <person name="Ma J."/>
        </authorList>
    </citation>
    <scope>NUCLEOTIDE SEQUENCE [LARGE SCALE GENOMIC DNA]</scope>
    <source>
        <strain evidence="3">CCM 7480</strain>
    </source>
</reference>
<evidence type="ECO:0000256" key="1">
    <source>
        <dbReference type="SAM" id="Phobius"/>
    </source>
</evidence>
<dbReference type="Proteomes" id="UP001595665">
    <property type="component" value="Unassembled WGS sequence"/>
</dbReference>
<name>A0ABV7PKR0_9BURK</name>
<dbReference type="EMBL" id="JBHRVV010000001">
    <property type="protein sequence ID" value="MFC3458743.1"/>
    <property type="molecule type" value="Genomic_DNA"/>
</dbReference>
<gene>
    <name evidence="2" type="ORF">ACFOPH_10880</name>
</gene>
<protein>
    <submittedName>
        <fullName evidence="2">DUF2818 family protein</fullName>
    </submittedName>
</protein>
<dbReference type="RefSeq" id="WP_379735218.1">
    <property type="nucleotide sequence ID" value="NZ_JBHRVV010000001.1"/>
</dbReference>
<proteinExistence type="predicted"/>
<evidence type="ECO:0000313" key="3">
    <source>
        <dbReference type="Proteomes" id="UP001595665"/>
    </source>
</evidence>
<keyword evidence="3" id="KW-1185">Reference proteome</keyword>
<evidence type="ECO:0000313" key="2">
    <source>
        <dbReference type="EMBL" id="MFC3458743.1"/>
    </source>
</evidence>
<keyword evidence="1" id="KW-0472">Membrane</keyword>
<feature type="transmembrane region" description="Helical" evidence="1">
    <location>
        <begin position="98"/>
        <end position="121"/>
    </location>
</feature>
<comment type="caution">
    <text evidence="2">The sequence shown here is derived from an EMBL/GenBank/DDBJ whole genome shotgun (WGS) entry which is preliminary data.</text>
</comment>
<keyword evidence="1" id="KW-0812">Transmembrane</keyword>
<feature type="transmembrane region" description="Helical" evidence="1">
    <location>
        <begin position="65"/>
        <end position="86"/>
    </location>
</feature>
<dbReference type="PIRSF" id="PIRSF019883">
    <property type="entry name" value="UCP019883"/>
    <property type="match status" value="1"/>
</dbReference>
<accession>A0ABV7PKR0</accession>
<organism evidence="2 3">
    <name type="scientific">Massilia haematophila</name>
    <dbReference type="NCBI Taxonomy" id="457923"/>
    <lineage>
        <taxon>Bacteria</taxon>
        <taxon>Pseudomonadati</taxon>
        <taxon>Pseudomonadota</taxon>
        <taxon>Betaproteobacteria</taxon>
        <taxon>Burkholderiales</taxon>
        <taxon>Oxalobacteraceae</taxon>
        <taxon>Telluria group</taxon>
        <taxon>Massilia</taxon>
    </lineage>
</organism>